<sequence length="147" mass="17608">MGGNIYELVKQFSFCQGIIENHSDQYTYMYPTECNDIKEFSQLVNFDNENNICRKSMYYLNKIQSYDSTIKVSGCLYLYYWLYDQCKGKYASAEILDIYIKFINKYNKENDPICKEYEKNNISKYEFNKLKDIYDLNEKLINSDTNS</sequence>
<feature type="non-terminal residue" evidence="1">
    <location>
        <position position="147"/>
    </location>
</feature>
<dbReference type="OrthoDB" id="382545at2759"/>
<evidence type="ECO:0000313" key="2">
    <source>
        <dbReference type="Proteomes" id="UP000195521"/>
    </source>
</evidence>
<protein>
    <submittedName>
        <fullName evidence="1">Variable surface protein</fullName>
    </submittedName>
</protein>
<comment type="caution">
    <text evidence="1">The sequence shown here is derived from an EMBL/GenBank/DDBJ whole genome shotgun (WGS) entry which is preliminary data.</text>
</comment>
<dbReference type="GeneID" id="39745407"/>
<dbReference type="AlphaFoldDB" id="A0A1Y1JQ95"/>
<gene>
    <name evidence="1" type="ORF">PGO_003915</name>
</gene>
<proteinExistence type="predicted"/>
<dbReference type="InterPro" id="IPR008780">
    <property type="entry name" value="Plasmodium_Vir"/>
</dbReference>
<evidence type="ECO:0000313" key="1">
    <source>
        <dbReference type="EMBL" id="GAW84599.1"/>
    </source>
</evidence>
<name>A0A1Y1JQ95_PLAGO</name>
<keyword evidence="2" id="KW-1185">Reference proteome</keyword>
<dbReference type="EMBL" id="BDQF01000493">
    <property type="protein sequence ID" value="GAW84599.1"/>
    <property type="molecule type" value="Genomic_DNA"/>
</dbReference>
<reference evidence="2" key="1">
    <citation type="submission" date="2017-04" db="EMBL/GenBank/DDBJ databases">
        <title>Plasmodium gonderi genome.</title>
        <authorList>
            <person name="Arisue N."/>
            <person name="Honma H."/>
            <person name="Kawai S."/>
            <person name="Tougan T."/>
            <person name="Tanabe K."/>
            <person name="Horii T."/>
        </authorList>
    </citation>
    <scope>NUCLEOTIDE SEQUENCE [LARGE SCALE GENOMIC DNA]</scope>
    <source>
        <strain evidence="2">ATCC 30045</strain>
    </source>
</reference>
<dbReference type="RefSeq" id="XP_028547188.1">
    <property type="nucleotide sequence ID" value="XM_028691387.1"/>
</dbReference>
<organism evidence="1 2">
    <name type="scientific">Plasmodium gonderi</name>
    <dbReference type="NCBI Taxonomy" id="77519"/>
    <lineage>
        <taxon>Eukaryota</taxon>
        <taxon>Sar</taxon>
        <taxon>Alveolata</taxon>
        <taxon>Apicomplexa</taxon>
        <taxon>Aconoidasida</taxon>
        <taxon>Haemosporida</taxon>
        <taxon>Plasmodiidae</taxon>
        <taxon>Plasmodium</taxon>
        <taxon>Plasmodium (Plasmodium)</taxon>
    </lineage>
</organism>
<accession>A0A1Y1JQ95</accession>
<dbReference type="Pfam" id="PF05795">
    <property type="entry name" value="Plasmodium_Vir"/>
    <property type="match status" value="1"/>
</dbReference>
<dbReference type="Proteomes" id="UP000195521">
    <property type="component" value="Unassembled WGS sequence"/>
</dbReference>